<sequence>MVNGGMMTEPWEPQDAPATPKRSQARPLILVRAILPNEVVLGDFYWPLGGAVFGKRAKSVMTFLTAM</sequence>
<reference evidence="2" key="2">
    <citation type="journal article" date="2023" name="IMA Fungus">
        <title>Comparative genomic study of the Penicillium genus elucidates a diverse pangenome and 15 lateral gene transfer events.</title>
        <authorList>
            <person name="Petersen C."/>
            <person name="Sorensen T."/>
            <person name="Nielsen M.R."/>
            <person name="Sondergaard T.E."/>
            <person name="Sorensen J.L."/>
            <person name="Fitzpatrick D.A."/>
            <person name="Frisvad J.C."/>
            <person name="Nielsen K.L."/>
        </authorList>
    </citation>
    <scope>NUCLEOTIDE SEQUENCE</scope>
    <source>
        <strain evidence="2">IBT 30761</strain>
    </source>
</reference>
<name>A0A9W9KLG8_9EURO</name>
<evidence type="ECO:0000256" key="1">
    <source>
        <dbReference type="SAM" id="MobiDB-lite"/>
    </source>
</evidence>
<dbReference type="EMBL" id="JAPQKI010000003">
    <property type="protein sequence ID" value="KAJ5109798.1"/>
    <property type="molecule type" value="Genomic_DNA"/>
</dbReference>
<protein>
    <submittedName>
        <fullName evidence="2">Uncharacterized protein</fullName>
    </submittedName>
</protein>
<dbReference type="RefSeq" id="XP_056477909.1">
    <property type="nucleotide sequence ID" value="XM_056614937.1"/>
</dbReference>
<keyword evidence="3" id="KW-1185">Reference proteome</keyword>
<dbReference type="GeneID" id="81353916"/>
<dbReference type="Proteomes" id="UP001149074">
    <property type="component" value="Unassembled WGS sequence"/>
</dbReference>
<accession>A0A9W9KLG8</accession>
<evidence type="ECO:0000313" key="2">
    <source>
        <dbReference type="EMBL" id="KAJ5109798.1"/>
    </source>
</evidence>
<dbReference type="AlphaFoldDB" id="A0A9W9KLG8"/>
<feature type="region of interest" description="Disordered" evidence="1">
    <location>
        <begin position="1"/>
        <end position="23"/>
    </location>
</feature>
<reference evidence="2" key="1">
    <citation type="submission" date="2022-11" db="EMBL/GenBank/DDBJ databases">
        <authorList>
            <person name="Petersen C."/>
        </authorList>
    </citation>
    <scope>NUCLEOTIDE SEQUENCE</scope>
    <source>
        <strain evidence="2">IBT 30761</strain>
    </source>
</reference>
<organism evidence="2 3">
    <name type="scientific">Penicillium argentinense</name>
    <dbReference type="NCBI Taxonomy" id="1131581"/>
    <lineage>
        <taxon>Eukaryota</taxon>
        <taxon>Fungi</taxon>
        <taxon>Dikarya</taxon>
        <taxon>Ascomycota</taxon>
        <taxon>Pezizomycotina</taxon>
        <taxon>Eurotiomycetes</taxon>
        <taxon>Eurotiomycetidae</taxon>
        <taxon>Eurotiales</taxon>
        <taxon>Aspergillaceae</taxon>
        <taxon>Penicillium</taxon>
    </lineage>
</organism>
<evidence type="ECO:0000313" key="3">
    <source>
        <dbReference type="Proteomes" id="UP001149074"/>
    </source>
</evidence>
<proteinExistence type="predicted"/>
<gene>
    <name evidence="2" type="ORF">N7532_002443</name>
</gene>
<comment type="caution">
    <text evidence="2">The sequence shown here is derived from an EMBL/GenBank/DDBJ whole genome shotgun (WGS) entry which is preliminary data.</text>
</comment>